<keyword evidence="1 3" id="KW-0479">Metal-binding</keyword>
<dbReference type="InterPro" id="IPR006045">
    <property type="entry name" value="Cupin_1"/>
</dbReference>
<keyword evidence="6" id="KW-1185">Reference proteome</keyword>
<sequence>MVSNLLPSSPIWWGLQSDSSRNHVPRISSATRRLELNRLSVSCTIVKYCDEPTPNGPISPVLPEEFALMQLQAAPLRTTPSPHQKSLHGKIWYSLATPGATIPPRPNRVSQAQLNSIRCNLHPGAKHKPILPSEMPGGAMTRSLGIRDLETAGFGRIEAYGESFLKTNSRRAVFGEVQSIMTQEMIRFSTCLCALLLASVSYSAPAVPSGSDSVAASSTSRPSTSALASASAPAASSAPAVSSGLATSVSPSSTVVATGTKTSGAVPESATVPSIDLDPNFRLWNESSTGETEPIRGSLGVPVIGPTSDESIDKQNADLLAPPTTDHGSVGNAKWPFSLSHNRLQSGGWARQENVGVMPLATEMASVNMRLQPGAVREMHWHKTAEWAYVLKGTTQVAAIDPDGKNYVANVGPGDLWYFPAGIPHSLQATDDDPDGSEFILVFDTGSFSEDSTLLLTDCDVDAFKSVPAEELYIFPANLPEPPKSVPKSPQGTVPEPFSFKFSQVKATQLDGGSVKVVDSSTFAVSKTITAAEVTVEPGAMRELHWHPTQDEWSFFLEGSGRMTIFAAQSNARTFDYQAGDIGYVPASMGHYVENTGNTTLRFLEIFRDDKFQDVSLNQWLALSPPELVKAHLGFSDDIIAKLKKTKPTVIGPA</sequence>
<reference evidence="5" key="1">
    <citation type="submission" date="2022-07" db="EMBL/GenBank/DDBJ databases">
        <title>Genome Sequence of Leucocoprinus birnbaumii.</title>
        <authorList>
            <person name="Buettner E."/>
        </authorList>
    </citation>
    <scope>NUCLEOTIDE SEQUENCE</scope>
    <source>
        <strain evidence="5">VT141</strain>
    </source>
</reference>
<dbReference type="NCBIfam" id="TIGR03404">
    <property type="entry name" value="bicupin_oxalic"/>
    <property type="match status" value="1"/>
</dbReference>
<evidence type="ECO:0000313" key="5">
    <source>
        <dbReference type="EMBL" id="KAJ3571984.1"/>
    </source>
</evidence>
<feature type="binding site" evidence="3">
    <location>
        <position position="425"/>
    </location>
    <ligand>
        <name>Mn(2+)</name>
        <dbReference type="ChEBI" id="CHEBI:29035"/>
        <label>1</label>
    </ligand>
</feature>
<evidence type="ECO:0000313" key="6">
    <source>
        <dbReference type="Proteomes" id="UP001213000"/>
    </source>
</evidence>
<dbReference type="AlphaFoldDB" id="A0AAD5VZ85"/>
<dbReference type="CDD" id="cd20304">
    <property type="entry name" value="cupin_OxDC_N"/>
    <property type="match status" value="1"/>
</dbReference>
<gene>
    <name evidence="5" type="ORF">NP233_g3395</name>
</gene>
<dbReference type="InterPro" id="IPR011051">
    <property type="entry name" value="RmlC_Cupin_sf"/>
</dbReference>
<evidence type="ECO:0000259" key="4">
    <source>
        <dbReference type="SMART" id="SM00835"/>
    </source>
</evidence>
<dbReference type="EMBL" id="JANIEX010000162">
    <property type="protein sequence ID" value="KAJ3571984.1"/>
    <property type="molecule type" value="Genomic_DNA"/>
</dbReference>
<evidence type="ECO:0000256" key="2">
    <source>
        <dbReference type="PIRSR" id="PIRSR617774-1"/>
    </source>
</evidence>
<feature type="binding site" evidence="3">
    <location>
        <position position="591"/>
    </location>
    <ligand>
        <name>Mn(2+)</name>
        <dbReference type="ChEBI" id="CHEBI:29035"/>
        <label>2</label>
    </ligand>
</feature>
<dbReference type="InterPro" id="IPR051610">
    <property type="entry name" value="GPI/OXD"/>
</dbReference>
<feature type="active site" description="Proton donor" evidence="2">
    <location>
        <position position="605"/>
    </location>
</feature>
<dbReference type="SMART" id="SM00835">
    <property type="entry name" value="Cupin_1"/>
    <property type="match status" value="2"/>
</dbReference>
<dbReference type="SUPFAM" id="SSF51182">
    <property type="entry name" value="RmlC-like cupins"/>
    <property type="match status" value="1"/>
</dbReference>
<dbReference type="CDD" id="cd20305">
    <property type="entry name" value="cupin_OxDC_C"/>
    <property type="match status" value="1"/>
</dbReference>
<protein>
    <recommendedName>
        <fullName evidence="4">Cupin type-1 domain-containing protein</fullName>
    </recommendedName>
</protein>
<dbReference type="PANTHER" id="PTHR35848">
    <property type="entry name" value="OXALATE-BINDING PROTEIN"/>
    <property type="match status" value="1"/>
</dbReference>
<accession>A0AAD5VZ85</accession>
<keyword evidence="3" id="KW-0464">Manganese</keyword>
<evidence type="ECO:0000256" key="1">
    <source>
        <dbReference type="ARBA" id="ARBA00022723"/>
    </source>
</evidence>
<evidence type="ECO:0000256" key="3">
    <source>
        <dbReference type="PIRSR" id="PIRSR617774-2"/>
    </source>
</evidence>
<dbReference type="Pfam" id="PF00190">
    <property type="entry name" value="Cupin_1"/>
    <property type="match status" value="2"/>
</dbReference>
<feature type="binding site" evidence="3">
    <location>
        <position position="547"/>
    </location>
    <ligand>
        <name>Mn(2+)</name>
        <dbReference type="ChEBI" id="CHEBI:29035"/>
        <label>2</label>
    </ligand>
</feature>
<comment type="cofactor">
    <cofactor evidence="3">
        <name>Mn(2+)</name>
        <dbReference type="ChEBI" id="CHEBI:29035"/>
    </cofactor>
    <text evidence="3">Binds 2 manganese ions per subunit.</text>
</comment>
<feature type="binding site" evidence="3">
    <location>
        <position position="545"/>
    </location>
    <ligand>
        <name>Mn(2+)</name>
        <dbReference type="ChEBI" id="CHEBI:29035"/>
        <label>2</label>
    </ligand>
</feature>
<feature type="domain" description="Cupin type-1" evidence="4">
    <location>
        <begin position="337"/>
        <end position="473"/>
    </location>
</feature>
<feature type="binding site" evidence="3">
    <location>
        <position position="380"/>
    </location>
    <ligand>
        <name>Mn(2+)</name>
        <dbReference type="ChEBI" id="CHEBI:29035"/>
        <label>1</label>
    </ligand>
</feature>
<proteinExistence type="predicted"/>
<dbReference type="InterPro" id="IPR014710">
    <property type="entry name" value="RmlC-like_jellyroll"/>
</dbReference>
<feature type="domain" description="Cupin type-1" evidence="4">
    <location>
        <begin position="500"/>
        <end position="641"/>
    </location>
</feature>
<dbReference type="Proteomes" id="UP001213000">
    <property type="component" value="Unassembled WGS sequence"/>
</dbReference>
<comment type="caution">
    <text evidence="5">The sequence shown here is derived from an EMBL/GenBank/DDBJ whole genome shotgun (WGS) entry which is preliminary data.</text>
</comment>
<dbReference type="InterPro" id="IPR017774">
    <property type="entry name" value="Bicupin_oxalate_deCO2ase/Oxase"/>
</dbReference>
<dbReference type="PANTHER" id="PTHR35848:SF9">
    <property type="entry name" value="SLL1358 PROTEIN"/>
    <property type="match status" value="1"/>
</dbReference>
<feature type="binding site" evidence="3">
    <location>
        <position position="386"/>
    </location>
    <ligand>
        <name>Mn(2+)</name>
        <dbReference type="ChEBI" id="CHEBI:29035"/>
        <label>1</label>
    </ligand>
</feature>
<name>A0AAD5VZ85_9AGAR</name>
<feature type="binding site" evidence="3">
    <location>
        <position position="552"/>
    </location>
    <ligand>
        <name>Mn(2+)</name>
        <dbReference type="ChEBI" id="CHEBI:29035"/>
        <label>2</label>
    </ligand>
</feature>
<dbReference type="GO" id="GO:0033609">
    <property type="term" value="P:oxalate metabolic process"/>
    <property type="evidence" value="ECO:0007669"/>
    <property type="project" value="InterPro"/>
</dbReference>
<organism evidence="5 6">
    <name type="scientific">Leucocoprinus birnbaumii</name>
    <dbReference type="NCBI Taxonomy" id="56174"/>
    <lineage>
        <taxon>Eukaryota</taxon>
        <taxon>Fungi</taxon>
        <taxon>Dikarya</taxon>
        <taxon>Basidiomycota</taxon>
        <taxon>Agaricomycotina</taxon>
        <taxon>Agaricomycetes</taxon>
        <taxon>Agaricomycetidae</taxon>
        <taxon>Agaricales</taxon>
        <taxon>Agaricineae</taxon>
        <taxon>Agaricaceae</taxon>
        <taxon>Leucocoprinus</taxon>
    </lineage>
</organism>
<dbReference type="GO" id="GO:0046872">
    <property type="term" value="F:metal ion binding"/>
    <property type="evidence" value="ECO:0007669"/>
    <property type="project" value="UniProtKB-KW"/>
</dbReference>
<dbReference type="Gene3D" id="2.60.120.10">
    <property type="entry name" value="Jelly Rolls"/>
    <property type="match status" value="2"/>
</dbReference>
<feature type="binding site" evidence="3">
    <location>
        <position position="382"/>
    </location>
    <ligand>
        <name>Mn(2+)</name>
        <dbReference type="ChEBI" id="CHEBI:29035"/>
        <label>1</label>
    </ligand>
</feature>